<proteinExistence type="inferred from homology"/>
<dbReference type="InParanoid" id="A0A1Y5SLC0"/>
<dbReference type="GO" id="GO:0022625">
    <property type="term" value="C:cytosolic large ribosomal subunit"/>
    <property type="evidence" value="ECO:0007669"/>
    <property type="project" value="UniProtKB-UniRule"/>
</dbReference>
<evidence type="ECO:0000256" key="6">
    <source>
        <dbReference type="HAMAP-Rule" id="MF_01365"/>
    </source>
</evidence>
<dbReference type="RefSeq" id="WP_085882901.1">
    <property type="nucleotide sequence ID" value="NZ_FWFR01000001.1"/>
</dbReference>
<dbReference type="InterPro" id="IPR020040">
    <property type="entry name" value="Ribosomal_uL6_a/b-dom"/>
</dbReference>
<dbReference type="InterPro" id="IPR002358">
    <property type="entry name" value="Ribosomal_uL6_CS"/>
</dbReference>
<dbReference type="OrthoDB" id="9805007at2"/>
<comment type="function">
    <text evidence="6 8">This protein binds to the 23S rRNA, and is important in its secondary structure. It is located near the subunit interface in the base of the L7/L12 stalk, and near the tRNA binding site of the peptidyltransferase center.</text>
</comment>
<comment type="similarity">
    <text evidence="1 6 7">Belongs to the universal ribosomal protein uL6 family.</text>
</comment>
<dbReference type="GO" id="GO:0002181">
    <property type="term" value="P:cytoplasmic translation"/>
    <property type="evidence" value="ECO:0007669"/>
    <property type="project" value="TreeGrafter"/>
</dbReference>
<dbReference type="EMBL" id="FWFR01000001">
    <property type="protein sequence ID" value="SLN40333.1"/>
    <property type="molecule type" value="Genomic_DNA"/>
</dbReference>
<protein>
    <recommendedName>
        <fullName evidence="6">Large ribosomal subunit protein uL6</fullName>
    </recommendedName>
</protein>
<dbReference type="GO" id="GO:0003735">
    <property type="term" value="F:structural constituent of ribosome"/>
    <property type="evidence" value="ECO:0007669"/>
    <property type="project" value="UniProtKB-UniRule"/>
</dbReference>
<dbReference type="InterPro" id="IPR036789">
    <property type="entry name" value="Ribosomal_uL6-like_a/b-dom_sf"/>
</dbReference>
<dbReference type="SUPFAM" id="SSF56053">
    <property type="entry name" value="Ribosomal protein L6"/>
    <property type="match status" value="2"/>
</dbReference>
<dbReference type="FunCoup" id="A0A1Y5SLC0">
    <property type="interactions" value="698"/>
</dbReference>
<dbReference type="InterPro" id="IPR019906">
    <property type="entry name" value="Ribosomal_uL6_bac-type"/>
</dbReference>
<sequence length="177" mass="19278">MSRIGKHPVTVPSGVDVRLSGQDLTVKGSKGQLSLRLVDDIVVRHEDGKIDVKPRDTSIRGRMMWGMQRTLVSNMVVGVSEGFSKALEINGVGYRAAVQGNVLNLQLGFSHDVKYPIPEGISIAAESPTRLVVSGIDKQKVGQVAAEIRGYRPPEPYKGKGVKYADETIVRKEGKKK</sequence>
<evidence type="ECO:0000259" key="9">
    <source>
        <dbReference type="Pfam" id="PF00347"/>
    </source>
</evidence>
<keyword evidence="11" id="KW-1185">Reference proteome</keyword>
<evidence type="ECO:0000256" key="3">
    <source>
        <dbReference type="ARBA" id="ARBA00022884"/>
    </source>
</evidence>
<evidence type="ECO:0000256" key="8">
    <source>
        <dbReference type="RuleBase" id="RU003870"/>
    </source>
</evidence>
<comment type="subunit">
    <text evidence="6">Part of the 50S ribosomal subunit.</text>
</comment>
<dbReference type="GO" id="GO:0019843">
    <property type="term" value="F:rRNA binding"/>
    <property type="evidence" value="ECO:0007669"/>
    <property type="project" value="UniProtKB-UniRule"/>
</dbReference>
<dbReference type="PANTHER" id="PTHR11655:SF14">
    <property type="entry name" value="LARGE RIBOSOMAL SUBUNIT PROTEIN UL6M"/>
    <property type="match status" value="1"/>
</dbReference>
<evidence type="ECO:0000256" key="4">
    <source>
        <dbReference type="ARBA" id="ARBA00022980"/>
    </source>
</evidence>
<evidence type="ECO:0000256" key="1">
    <source>
        <dbReference type="ARBA" id="ARBA00009356"/>
    </source>
</evidence>
<evidence type="ECO:0000256" key="5">
    <source>
        <dbReference type="ARBA" id="ARBA00023274"/>
    </source>
</evidence>
<dbReference type="Pfam" id="PF00347">
    <property type="entry name" value="Ribosomal_L6"/>
    <property type="match status" value="2"/>
</dbReference>
<feature type="domain" description="Large ribosomal subunit protein uL6 alpha-beta" evidence="9">
    <location>
        <begin position="11"/>
        <end position="82"/>
    </location>
</feature>
<dbReference type="FunFam" id="3.90.930.12:FF:000001">
    <property type="entry name" value="50S ribosomal protein L6"/>
    <property type="match status" value="1"/>
</dbReference>
<evidence type="ECO:0000256" key="2">
    <source>
        <dbReference type="ARBA" id="ARBA00022730"/>
    </source>
</evidence>
<accession>A0A1Y5SLC0</accession>
<dbReference type="Gene3D" id="3.90.930.12">
    <property type="entry name" value="Ribosomal protein L6, alpha-beta domain"/>
    <property type="match status" value="2"/>
</dbReference>
<evidence type="ECO:0000256" key="7">
    <source>
        <dbReference type="RuleBase" id="RU003869"/>
    </source>
</evidence>
<name>A0A1Y5SLC0_9PROT</name>
<dbReference type="Proteomes" id="UP000193200">
    <property type="component" value="Unassembled WGS sequence"/>
</dbReference>
<dbReference type="NCBIfam" id="TIGR03654">
    <property type="entry name" value="L6_bact"/>
    <property type="match status" value="1"/>
</dbReference>
<dbReference type="HAMAP" id="MF_01365_B">
    <property type="entry name" value="Ribosomal_uL6_B"/>
    <property type="match status" value="1"/>
</dbReference>
<dbReference type="PRINTS" id="PR00059">
    <property type="entry name" value="RIBOSOMALL6"/>
</dbReference>
<reference evidence="10 11" key="1">
    <citation type="submission" date="2017-03" db="EMBL/GenBank/DDBJ databases">
        <authorList>
            <person name="Afonso C.L."/>
            <person name="Miller P.J."/>
            <person name="Scott M.A."/>
            <person name="Spackman E."/>
            <person name="Goraichik I."/>
            <person name="Dimitrov K.M."/>
            <person name="Suarez D.L."/>
            <person name="Swayne D.E."/>
        </authorList>
    </citation>
    <scope>NUCLEOTIDE SEQUENCE [LARGE SCALE GENOMIC DNA]</scope>
    <source>
        <strain evidence="10 11">CECT 7691</strain>
    </source>
</reference>
<keyword evidence="3 6" id="KW-0694">RNA-binding</keyword>
<gene>
    <name evidence="6 10" type="primary">rplF</name>
    <name evidence="10" type="ORF">OCH7691_01700</name>
</gene>
<dbReference type="InterPro" id="IPR000702">
    <property type="entry name" value="Ribosomal_uL6-like"/>
</dbReference>
<organism evidence="10 11">
    <name type="scientific">Oceanibacterium hippocampi</name>
    <dbReference type="NCBI Taxonomy" id="745714"/>
    <lineage>
        <taxon>Bacteria</taxon>
        <taxon>Pseudomonadati</taxon>
        <taxon>Pseudomonadota</taxon>
        <taxon>Alphaproteobacteria</taxon>
        <taxon>Sneathiellales</taxon>
        <taxon>Sneathiellaceae</taxon>
        <taxon>Oceanibacterium</taxon>
    </lineage>
</organism>
<dbReference type="FunFam" id="3.90.930.12:FF:000002">
    <property type="entry name" value="50S ribosomal protein L6"/>
    <property type="match status" value="1"/>
</dbReference>
<evidence type="ECO:0000313" key="10">
    <source>
        <dbReference type="EMBL" id="SLN40333.1"/>
    </source>
</evidence>
<dbReference type="PIRSF" id="PIRSF002162">
    <property type="entry name" value="Ribosomal_L6"/>
    <property type="match status" value="1"/>
</dbReference>
<keyword evidence="4 6" id="KW-0689">Ribosomal protein</keyword>
<evidence type="ECO:0000313" key="11">
    <source>
        <dbReference type="Proteomes" id="UP000193200"/>
    </source>
</evidence>
<dbReference type="PROSITE" id="PS00525">
    <property type="entry name" value="RIBOSOMAL_L6_1"/>
    <property type="match status" value="1"/>
</dbReference>
<dbReference type="PANTHER" id="PTHR11655">
    <property type="entry name" value="60S/50S RIBOSOMAL PROTEIN L6/L9"/>
    <property type="match status" value="1"/>
</dbReference>
<keyword evidence="2 6" id="KW-0699">rRNA-binding</keyword>
<keyword evidence="5 6" id="KW-0687">Ribonucleoprotein</keyword>
<dbReference type="AlphaFoldDB" id="A0A1Y5SLC0"/>
<feature type="domain" description="Large ribosomal subunit protein uL6 alpha-beta" evidence="9">
    <location>
        <begin position="91"/>
        <end position="164"/>
    </location>
</feature>